<organism evidence="3 4">
    <name type="scientific">Clytia hemisphaerica</name>
    <dbReference type="NCBI Taxonomy" id="252671"/>
    <lineage>
        <taxon>Eukaryota</taxon>
        <taxon>Metazoa</taxon>
        <taxon>Cnidaria</taxon>
        <taxon>Hydrozoa</taxon>
        <taxon>Hydroidolina</taxon>
        <taxon>Leptothecata</taxon>
        <taxon>Obeliida</taxon>
        <taxon>Clytiidae</taxon>
        <taxon>Clytia</taxon>
    </lineage>
</organism>
<evidence type="ECO:0000313" key="4">
    <source>
        <dbReference type="Proteomes" id="UP000594262"/>
    </source>
</evidence>
<name>A0A7M5X0T7_9CNID</name>
<evidence type="ECO:0008006" key="5">
    <source>
        <dbReference type="Google" id="ProtNLM"/>
    </source>
</evidence>
<dbReference type="Proteomes" id="UP000594262">
    <property type="component" value="Unplaced"/>
</dbReference>
<dbReference type="EnsemblMetazoa" id="CLYHEMT015715.1">
    <property type="protein sequence ID" value="CLYHEMP015715.1"/>
    <property type="gene ID" value="CLYHEMG015715"/>
</dbReference>
<dbReference type="OrthoDB" id="5986198at2759"/>
<reference evidence="3" key="1">
    <citation type="submission" date="2021-01" db="UniProtKB">
        <authorList>
            <consortium name="EnsemblMetazoa"/>
        </authorList>
    </citation>
    <scope>IDENTIFICATION</scope>
</reference>
<keyword evidence="4" id="KW-1185">Reference proteome</keyword>
<dbReference type="PANTHER" id="PTHR33309">
    <property type="entry name" value="KERATIN, ULTRA HIGH-SULFUR MATRIX PROTEIN-LIKE"/>
    <property type="match status" value="1"/>
</dbReference>
<accession>A0A7M5X0T7</accession>
<evidence type="ECO:0000256" key="2">
    <source>
        <dbReference type="SAM" id="MobiDB-lite"/>
    </source>
</evidence>
<feature type="coiled-coil region" evidence="1">
    <location>
        <begin position="181"/>
        <end position="213"/>
    </location>
</feature>
<evidence type="ECO:0000313" key="3">
    <source>
        <dbReference type="EnsemblMetazoa" id="CLYHEMP015715.1"/>
    </source>
</evidence>
<proteinExistence type="predicted"/>
<evidence type="ECO:0000256" key="1">
    <source>
        <dbReference type="SAM" id="Coils"/>
    </source>
</evidence>
<feature type="region of interest" description="Disordered" evidence="2">
    <location>
        <begin position="153"/>
        <end position="174"/>
    </location>
</feature>
<sequence>FLENVMAQFAEKKRPMNWTPRHDEILVQEILLFEPWTQKKGSPERGSTWSAIADNLNQIDNPFFSVNQRSVRDHYNVLEGNFKRKRNAQEKASGTAYPEDTVFDNGMNDIIQQFHDYDVLLAKEKQAKEDEENKEKEQAQQIVKASLETFRETQKRKAEAGEEPVSSKKTRRSETETLVYLREKNESNIKLQEQQLELQKQELELRKQQMDNFNQVLTNSQNQTNAILQQQQNLSLALLQILNKQKEESK</sequence>
<dbReference type="AlphaFoldDB" id="A0A7M5X0T7"/>
<feature type="coiled-coil region" evidence="1">
    <location>
        <begin position="117"/>
        <end position="148"/>
    </location>
</feature>
<protein>
    <recommendedName>
        <fullName evidence="5">Myb-like domain-containing protein</fullName>
    </recommendedName>
</protein>
<keyword evidence="1" id="KW-0175">Coiled coil</keyword>
<dbReference type="PANTHER" id="PTHR33309:SF1">
    <property type="entry name" value="MYB_SANT-LIKE DNA-BINDING DOMAIN-CONTAINING PROTEIN"/>
    <property type="match status" value="1"/>
</dbReference>